<dbReference type="InterPro" id="IPR000843">
    <property type="entry name" value="HTH_LacI"/>
</dbReference>
<dbReference type="SUPFAM" id="SSF47413">
    <property type="entry name" value="lambda repressor-like DNA-binding domains"/>
    <property type="match status" value="1"/>
</dbReference>
<keyword evidence="2" id="KW-0238">DNA-binding</keyword>
<name>A0A8S8XDU0_9PROT</name>
<dbReference type="InterPro" id="IPR028082">
    <property type="entry name" value="Peripla_BP_I"/>
</dbReference>
<evidence type="ECO:0000256" key="3">
    <source>
        <dbReference type="ARBA" id="ARBA00023163"/>
    </source>
</evidence>
<proteinExistence type="predicted"/>
<dbReference type="InterPro" id="IPR010982">
    <property type="entry name" value="Lambda_DNA-bd_dom_sf"/>
</dbReference>
<evidence type="ECO:0000313" key="6">
    <source>
        <dbReference type="Proteomes" id="UP000681075"/>
    </source>
</evidence>
<dbReference type="EMBL" id="BOPV01000001">
    <property type="protein sequence ID" value="GIL41613.1"/>
    <property type="molecule type" value="Genomic_DNA"/>
</dbReference>
<keyword evidence="6" id="KW-1185">Reference proteome</keyword>
<dbReference type="GO" id="GO:0000976">
    <property type="term" value="F:transcription cis-regulatory region binding"/>
    <property type="evidence" value="ECO:0007669"/>
    <property type="project" value="TreeGrafter"/>
</dbReference>
<evidence type="ECO:0000313" key="5">
    <source>
        <dbReference type="EMBL" id="GIL41613.1"/>
    </source>
</evidence>
<dbReference type="PANTHER" id="PTHR30146">
    <property type="entry name" value="LACI-RELATED TRANSCRIPTIONAL REPRESSOR"/>
    <property type="match status" value="1"/>
</dbReference>
<comment type="caution">
    <text evidence="5">The sequence shown here is derived from an EMBL/GenBank/DDBJ whole genome shotgun (WGS) entry which is preliminary data.</text>
</comment>
<dbReference type="Gene3D" id="1.10.260.40">
    <property type="entry name" value="lambda repressor-like DNA-binding domains"/>
    <property type="match status" value="1"/>
</dbReference>
<dbReference type="Pfam" id="PF00356">
    <property type="entry name" value="LacI"/>
    <property type="match status" value="1"/>
</dbReference>
<dbReference type="AlphaFoldDB" id="A0A8S8XDU0"/>
<dbReference type="SUPFAM" id="SSF53822">
    <property type="entry name" value="Periplasmic binding protein-like I"/>
    <property type="match status" value="1"/>
</dbReference>
<evidence type="ECO:0000256" key="2">
    <source>
        <dbReference type="ARBA" id="ARBA00023125"/>
    </source>
</evidence>
<dbReference type="PROSITE" id="PS50932">
    <property type="entry name" value="HTH_LACI_2"/>
    <property type="match status" value="1"/>
</dbReference>
<accession>A0A8S8XDU0</accession>
<dbReference type="CDD" id="cd01392">
    <property type="entry name" value="HTH_LacI"/>
    <property type="match status" value="1"/>
</dbReference>
<protein>
    <submittedName>
        <fullName evidence="5">LacI family transcriptional regulator</fullName>
    </submittedName>
</protein>
<dbReference type="RefSeq" id="WP_420245172.1">
    <property type="nucleotide sequence ID" value="NZ_BOPV01000001.1"/>
</dbReference>
<feature type="domain" description="HTH lacI-type" evidence="4">
    <location>
        <begin position="8"/>
        <end position="62"/>
    </location>
</feature>
<dbReference type="Pfam" id="PF13377">
    <property type="entry name" value="Peripla_BP_3"/>
    <property type="match status" value="1"/>
</dbReference>
<evidence type="ECO:0000259" key="4">
    <source>
        <dbReference type="PROSITE" id="PS50932"/>
    </source>
</evidence>
<keyword evidence="1" id="KW-0805">Transcription regulation</keyword>
<evidence type="ECO:0000256" key="1">
    <source>
        <dbReference type="ARBA" id="ARBA00023015"/>
    </source>
</evidence>
<reference evidence="5" key="1">
    <citation type="submission" date="2021-02" db="EMBL/GenBank/DDBJ databases">
        <title>Genome sequence of Rhodospirillales sp. strain TMPK1 isolated from soil.</title>
        <authorList>
            <person name="Nakai R."/>
            <person name="Kusada H."/>
            <person name="Tamaki H."/>
        </authorList>
    </citation>
    <scope>NUCLEOTIDE SEQUENCE</scope>
    <source>
        <strain evidence="5">TMPK1</strain>
    </source>
</reference>
<dbReference type="Proteomes" id="UP000681075">
    <property type="component" value="Unassembled WGS sequence"/>
</dbReference>
<dbReference type="Gene3D" id="3.40.50.2300">
    <property type="match status" value="2"/>
</dbReference>
<keyword evidence="3" id="KW-0804">Transcription</keyword>
<gene>
    <name evidence="5" type="ORF">TMPK1_38500</name>
</gene>
<dbReference type="SMART" id="SM00354">
    <property type="entry name" value="HTH_LACI"/>
    <property type="match status" value="1"/>
</dbReference>
<organism evidence="5 6">
    <name type="scientific">Roseiterribacter gracilis</name>
    <dbReference type="NCBI Taxonomy" id="2812848"/>
    <lineage>
        <taxon>Bacteria</taxon>
        <taxon>Pseudomonadati</taxon>
        <taxon>Pseudomonadota</taxon>
        <taxon>Alphaproteobacteria</taxon>
        <taxon>Rhodospirillales</taxon>
        <taxon>Roseiterribacteraceae</taxon>
        <taxon>Roseiterribacter</taxon>
    </lineage>
</organism>
<sequence length="333" mass="35956">MSDDRKIPRLDEVADRAGVSAATVSRFFNNPKMVAAATAERIREAVEATGYVPNLLAGGLASSRSRLVAALVPDIAQSIFNATVEAMVNELSVDGHIVMLGLTGIDNARMPDLISAALARRADAIIVTGLVNDPALRDLMRSRNVTVIETWGLPDDPIDVAVGFSHRAVGQDIARFLRGRGYRRPHLLTATGTRAMERRQGFVDDWTTAGGETPTEMTFESQTRFGHGRAAFRAIRELPTRPDVIVCSSDWLAQGVLVEAMAAGVRVPDELAVVGFGNLALAAEMRPTLTTVDIDGARIGREAVDVLRRRAAGKEIPDRHIDVGFRLIARESA</sequence>
<dbReference type="CDD" id="cd01575">
    <property type="entry name" value="PBP1_GntR"/>
    <property type="match status" value="1"/>
</dbReference>
<dbReference type="InterPro" id="IPR046335">
    <property type="entry name" value="LacI/GalR-like_sensor"/>
</dbReference>
<dbReference type="GO" id="GO:0003700">
    <property type="term" value="F:DNA-binding transcription factor activity"/>
    <property type="evidence" value="ECO:0007669"/>
    <property type="project" value="TreeGrafter"/>
</dbReference>
<dbReference type="PANTHER" id="PTHR30146:SF33">
    <property type="entry name" value="TRANSCRIPTIONAL REGULATOR"/>
    <property type="match status" value="1"/>
</dbReference>